<accession>E6QPN1</accession>
<proteinExistence type="predicted"/>
<dbReference type="GO" id="GO:0006950">
    <property type="term" value="P:response to stress"/>
    <property type="evidence" value="ECO:0007669"/>
    <property type="project" value="TreeGrafter"/>
</dbReference>
<gene>
    <name evidence="2" type="ORF">CARN7_2861</name>
</gene>
<reference evidence="2" key="1">
    <citation type="submission" date="2009-10" db="EMBL/GenBank/DDBJ databases">
        <title>Diversity of trophic interactions inside an arsenic-rich microbial ecosystem.</title>
        <authorList>
            <person name="Bertin P.N."/>
            <person name="Heinrich-Salmeron A."/>
            <person name="Pelletier E."/>
            <person name="Goulhen-Chollet F."/>
            <person name="Arsene-Ploetze F."/>
            <person name="Gallien S."/>
            <person name="Calteau A."/>
            <person name="Vallenet D."/>
            <person name="Casiot C."/>
            <person name="Chane-Woon-Ming B."/>
            <person name="Giloteaux L."/>
            <person name="Barakat M."/>
            <person name="Bonnefoy V."/>
            <person name="Bruneel O."/>
            <person name="Chandler M."/>
            <person name="Cleiss J."/>
            <person name="Duran R."/>
            <person name="Elbaz-Poulichet F."/>
            <person name="Fonknechten N."/>
            <person name="Lauga B."/>
            <person name="Mornico D."/>
            <person name="Ortet P."/>
            <person name="Schaeffer C."/>
            <person name="Siguier P."/>
            <person name="Alexander Thil Smith A."/>
            <person name="Van Dorsselaer A."/>
            <person name="Weissenbach J."/>
            <person name="Medigue C."/>
            <person name="Le Paslier D."/>
        </authorList>
    </citation>
    <scope>NUCLEOTIDE SEQUENCE</scope>
</reference>
<evidence type="ECO:0000259" key="1">
    <source>
        <dbReference type="PROSITE" id="PS50995"/>
    </source>
</evidence>
<dbReference type="SMART" id="SM00347">
    <property type="entry name" value="HTH_MARR"/>
    <property type="match status" value="1"/>
</dbReference>
<dbReference type="InterPro" id="IPR036388">
    <property type="entry name" value="WH-like_DNA-bd_sf"/>
</dbReference>
<dbReference type="GO" id="GO:0003700">
    <property type="term" value="F:DNA-binding transcription factor activity"/>
    <property type="evidence" value="ECO:0007669"/>
    <property type="project" value="InterPro"/>
</dbReference>
<sequence>MSDFRYQLRRYMRFSEGLTNKYGITNLQYLLLLHVKAYENREWATITELAEKLQSHHHGVVALVSRCEKLGLIYRKRSALDKREVEIHLTPEGDRLVNILVDQHRNELLDLQDVFKVPSMHEFKHTL</sequence>
<dbReference type="PANTHER" id="PTHR33164">
    <property type="entry name" value="TRANSCRIPTIONAL REGULATOR, MARR FAMILY"/>
    <property type="match status" value="1"/>
</dbReference>
<dbReference type="PANTHER" id="PTHR33164:SF43">
    <property type="entry name" value="HTH-TYPE TRANSCRIPTIONAL REPRESSOR YETL"/>
    <property type="match status" value="1"/>
</dbReference>
<organism evidence="2">
    <name type="scientific">mine drainage metagenome</name>
    <dbReference type="NCBI Taxonomy" id="410659"/>
    <lineage>
        <taxon>unclassified sequences</taxon>
        <taxon>metagenomes</taxon>
        <taxon>ecological metagenomes</taxon>
    </lineage>
</organism>
<dbReference type="SUPFAM" id="SSF46785">
    <property type="entry name" value="Winged helix' DNA-binding domain"/>
    <property type="match status" value="1"/>
</dbReference>
<dbReference type="PROSITE" id="PS50995">
    <property type="entry name" value="HTH_MARR_2"/>
    <property type="match status" value="1"/>
</dbReference>
<dbReference type="Gene3D" id="1.10.10.10">
    <property type="entry name" value="Winged helix-like DNA-binding domain superfamily/Winged helix DNA-binding domain"/>
    <property type="match status" value="1"/>
</dbReference>
<dbReference type="EMBL" id="CABR01000008">
    <property type="protein sequence ID" value="CBI09202.1"/>
    <property type="molecule type" value="Genomic_DNA"/>
</dbReference>
<feature type="domain" description="HTH marR-type" evidence="1">
    <location>
        <begin position="1"/>
        <end position="127"/>
    </location>
</feature>
<dbReference type="InterPro" id="IPR036390">
    <property type="entry name" value="WH_DNA-bd_sf"/>
</dbReference>
<comment type="caution">
    <text evidence="2">The sequence shown here is derived from an EMBL/GenBank/DDBJ whole genome shotgun (WGS) entry which is preliminary data.</text>
</comment>
<dbReference type="InterPro" id="IPR039422">
    <property type="entry name" value="MarR/SlyA-like"/>
</dbReference>
<evidence type="ECO:0000313" key="2">
    <source>
        <dbReference type="EMBL" id="CBI09202.1"/>
    </source>
</evidence>
<dbReference type="Pfam" id="PF12802">
    <property type="entry name" value="MarR_2"/>
    <property type="match status" value="1"/>
</dbReference>
<name>E6QPN1_9ZZZZ</name>
<protein>
    <submittedName>
        <fullName evidence="2">Putative Bacterial regulatory protein, MarR</fullName>
    </submittedName>
</protein>
<dbReference type="AlphaFoldDB" id="E6QPN1"/>
<dbReference type="InterPro" id="IPR000835">
    <property type="entry name" value="HTH_MarR-typ"/>
</dbReference>